<dbReference type="SMART" id="SM00671">
    <property type="entry name" value="SEL1"/>
    <property type="match status" value="2"/>
</dbReference>
<evidence type="ECO:0000259" key="3">
    <source>
        <dbReference type="Pfam" id="PF12937"/>
    </source>
</evidence>
<dbReference type="eggNOG" id="ENOG502SWBX">
    <property type="taxonomic scope" value="Eukaryota"/>
</dbReference>
<evidence type="ECO:0000313" key="4">
    <source>
        <dbReference type="EMBL" id="EEH55687.1"/>
    </source>
</evidence>
<dbReference type="PANTHER" id="PTHR11102:SF160">
    <property type="entry name" value="ERAD-ASSOCIATED E3 UBIQUITIN-PROTEIN LIGASE COMPONENT HRD3"/>
    <property type="match status" value="1"/>
</dbReference>
<dbReference type="GeneID" id="9685461"/>
<keyword evidence="5" id="KW-1185">Reference proteome</keyword>
<feature type="compositionally biased region" description="Basic and acidic residues" evidence="2">
    <location>
        <begin position="117"/>
        <end position="130"/>
    </location>
</feature>
<dbReference type="SUPFAM" id="SSF81383">
    <property type="entry name" value="F-box domain"/>
    <property type="match status" value="1"/>
</dbReference>
<dbReference type="InterPro" id="IPR001810">
    <property type="entry name" value="F-box_dom"/>
</dbReference>
<organism evidence="5">
    <name type="scientific">Micromonas pusilla (strain CCMP1545)</name>
    <name type="common">Picoplanktonic green alga</name>
    <dbReference type="NCBI Taxonomy" id="564608"/>
    <lineage>
        <taxon>Eukaryota</taxon>
        <taxon>Viridiplantae</taxon>
        <taxon>Chlorophyta</taxon>
        <taxon>Mamiellophyceae</taxon>
        <taxon>Mamiellales</taxon>
        <taxon>Mamiellaceae</taxon>
        <taxon>Micromonas</taxon>
    </lineage>
</organism>
<dbReference type="Gene3D" id="1.25.40.10">
    <property type="entry name" value="Tetratricopeptide repeat domain"/>
    <property type="match status" value="1"/>
</dbReference>
<dbReference type="KEGG" id="mpp:MICPUCDRAFT_59340"/>
<dbReference type="RefSeq" id="XP_003059735.1">
    <property type="nucleotide sequence ID" value="XM_003059689.1"/>
</dbReference>
<dbReference type="Gene3D" id="1.20.1280.50">
    <property type="match status" value="1"/>
</dbReference>
<comment type="similarity">
    <text evidence="1">Belongs to the sel-1 family.</text>
</comment>
<dbReference type="OMA" id="GIMGFLH"/>
<dbReference type="Pfam" id="PF12937">
    <property type="entry name" value="F-box-like"/>
    <property type="match status" value="1"/>
</dbReference>
<dbReference type="EMBL" id="GG663741">
    <property type="protein sequence ID" value="EEH55687.1"/>
    <property type="molecule type" value="Genomic_DNA"/>
</dbReference>
<dbReference type="AlphaFoldDB" id="C1MVE1"/>
<gene>
    <name evidence="4" type="ORF">MICPUCDRAFT_59340</name>
</gene>
<dbReference type="InterPro" id="IPR006597">
    <property type="entry name" value="Sel1-like"/>
</dbReference>
<feature type="region of interest" description="Disordered" evidence="2">
    <location>
        <begin position="1"/>
        <end position="35"/>
    </location>
</feature>
<dbReference type="OrthoDB" id="538175at2759"/>
<feature type="compositionally biased region" description="Low complexity" evidence="2">
    <location>
        <begin position="138"/>
        <end position="153"/>
    </location>
</feature>
<dbReference type="Proteomes" id="UP000001876">
    <property type="component" value="Unassembled WGS sequence"/>
</dbReference>
<dbReference type="InterPro" id="IPR050767">
    <property type="entry name" value="Sel1_AlgK"/>
</dbReference>
<evidence type="ECO:0000256" key="1">
    <source>
        <dbReference type="ARBA" id="ARBA00038101"/>
    </source>
</evidence>
<reference evidence="4 5" key="1">
    <citation type="journal article" date="2009" name="Science">
        <title>Green evolution and dynamic adaptations revealed by genomes of the marine picoeukaryotes Micromonas.</title>
        <authorList>
            <person name="Worden A.Z."/>
            <person name="Lee J.H."/>
            <person name="Mock T."/>
            <person name="Rouze P."/>
            <person name="Simmons M.P."/>
            <person name="Aerts A.L."/>
            <person name="Allen A.E."/>
            <person name="Cuvelier M.L."/>
            <person name="Derelle E."/>
            <person name="Everett M.V."/>
            <person name="Foulon E."/>
            <person name="Grimwood J."/>
            <person name="Gundlach H."/>
            <person name="Henrissat B."/>
            <person name="Napoli C."/>
            <person name="McDonald S.M."/>
            <person name="Parker M.S."/>
            <person name="Rombauts S."/>
            <person name="Salamov A."/>
            <person name="Von Dassow P."/>
            <person name="Badger J.H."/>
            <person name="Coutinho P.M."/>
            <person name="Demir E."/>
            <person name="Dubchak I."/>
            <person name="Gentemann C."/>
            <person name="Eikrem W."/>
            <person name="Gready J.E."/>
            <person name="John U."/>
            <person name="Lanier W."/>
            <person name="Lindquist E.A."/>
            <person name="Lucas S."/>
            <person name="Mayer K.F."/>
            <person name="Moreau H."/>
            <person name="Not F."/>
            <person name="Otillar R."/>
            <person name="Panaud O."/>
            <person name="Pangilinan J."/>
            <person name="Paulsen I."/>
            <person name="Piegu B."/>
            <person name="Poliakov A."/>
            <person name="Robbens S."/>
            <person name="Schmutz J."/>
            <person name="Toulza E."/>
            <person name="Wyss T."/>
            <person name="Zelensky A."/>
            <person name="Zhou K."/>
            <person name="Armbrust E.V."/>
            <person name="Bhattacharya D."/>
            <person name="Goodenough U.W."/>
            <person name="Van de Peer Y."/>
            <person name="Grigoriev I.V."/>
        </authorList>
    </citation>
    <scope>NUCLEOTIDE SEQUENCE [LARGE SCALE GENOMIC DNA]</scope>
    <source>
        <strain evidence="4 5">CCMP1545</strain>
    </source>
</reference>
<evidence type="ECO:0000256" key="2">
    <source>
        <dbReference type="SAM" id="MobiDB-lite"/>
    </source>
</evidence>
<evidence type="ECO:0000313" key="5">
    <source>
        <dbReference type="Proteomes" id="UP000001876"/>
    </source>
</evidence>
<dbReference type="Pfam" id="PF08238">
    <property type="entry name" value="Sel1"/>
    <property type="match status" value="2"/>
</dbReference>
<feature type="domain" description="F-box" evidence="3">
    <location>
        <begin position="37"/>
        <end position="72"/>
    </location>
</feature>
<feature type="region of interest" description="Disordered" evidence="2">
    <location>
        <begin position="117"/>
        <end position="153"/>
    </location>
</feature>
<proteinExistence type="inferred from homology"/>
<name>C1MVE1_MICPC</name>
<dbReference type="PANTHER" id="PTHR11102">
    <property type="entry name" value="SEL-1-LIKE PROTEIN"/>
    <property type="match status" value="1"/>
</dbReference>
<dbReference type="InterPro" id="IPR011990">
    <property type="entry name" value="TPR-like_helical_dom_sf"/>
</dbReference>
<dbReference type="STRING" id="564608.C1MVE1"/>
<sequence length="303" mass="32203">MAAAEDATTPAAESRGDDDRDDDDDGDDGARCDPAKALPPEILAQILAALPRRASTAVAISGVCRRWRDAVLGETEYLKTVAFKMDARRPFKGLDARIAIASAHRRTWTSLRARHDSASSDLSELTHELDSGDSSATRPTRAKASPSPRASPSAKIVVPKLLARAAEMGGNVTAHETLATLRELQGDHAGAYKSWRKAALLGSCVGQFRLGEIFYRGVGNQGVDGEEALFWLQKATKAREAGAASLPSESLGVAAGIMGFLHLDGEGCQACNTTAVKWFKVAADAGNKEASTTLGWMYNTGQY</sequence>
<dbReference type="SUPFAM" id="SSF81901">
    <property type="entry name" value="HCP-like"/>
    <property type="match status" value="1"/>
</dbReference>
<protein>
    <submittedName>
        <fullName evidence="4">Predicted protein</fullName>
    </submittedName>
</protein>
<feature type="compositionally biased region" description="Low complexity" evidence="2">
    <location>
        <begin position="1"/>
        <end position="13"/>
    </location>
</feature>
<accession>C1MVE1</accession>
<dbReference type="InterPro" id="IPR036047">
    <property type="entry name" value="F-box-like_dom_sf"/>
</dbReference>